<keyword evidence="3" id="KW-1185">Reference proteome</keyword>
<accession>A0ABR3V4G0</accession>
<feature type="region of interest" description="Disordered" evidence="1">
    <location>
        <begin position="1"/>
        <end position="24"/>
    </location>
</feature>
<reference evidence="2 3" key="1">
    <citation type="journal article" date="2024" name="Commun. Biol.">
        <title>Comparative genomic analysis of thermophilic fungi reveals convergent evolutionary adaptations and gene losses.</title>
        <authorList>
            <person name="Steindorff A.S."/>
            <person name="Aguilar-Pontes M.V."/>
            <person name="Robinson A.J."/>
            <person name="Andreopoulos B."/>
            <person name="LaButti K."/>
            <person name="Kuo A."/>
            <person name="Mondo S."/>
            <person name="Riley R."/>
            <person name="Otillar R."/>
            <person name="Haridas S."/>
            <person name="Lipzen A."/>
            <person name="Grimwood J."/>
            <person name="Schmutz J."/>
            <person name="Clum A."/>
            <person name="Reid I.D."/>
            <person name="Moisan M.C."/>
            <person name="Butler G."/>
            <person name="Nguyen T.T.M."/>
            <person name="Dewar K."/>
            <person name="Conant G."/>
            <person name="Drula E."/>
            <person name="Henrissat B."/>
            <person name="Hansel C."/>
            <person name="Singer S."/>
            <person name="Hutchinson M.I."/>
            <person name="de Vries R.P."/>
            <person name="Natvig D.O."/>
            <person name="Powell A.J."/>
            <person name="Tsang A."/>
            <person name="Grigoriev I.V."/>
        </authorList>
    </citation>
    <scope>NUCLEOTIDE SEQUENCE [LARGE SCALE GENOMIC DNA]</scope>
    <source>
        <strain evidence="2 3">CBS 620.91</strain>
    </source>
</reference>
<dbReference type="EMBL" id="JAZGSY010000383">
    <property type="protein sequence ID" value="KAL1836652.1"/>
    <property type="molecule type" value="Genomic_DNA"/>
</dbReference>
<sequence length="157" mass="16765">MSGAGGAGMGLKTRRAPRSGPAWSVMLGEQGNADRDRIDCFQKSLGLVWVAGGADWKKPWAGRRGADAAGGLRQVGLAAASGRGGNSAGRELARPMRVNPVSHWTQWSCDGQRKSKCEEVATPGVETMKVVEVVCGKGWQETAAPQGMNWRKMEERV</sequence>
<dbReference type="Proteomes" id="UP001583172">
    <property type="component" value="Unassembled WGS sequence"/>
</dbReference>
<organism evidence="2 3">
    <name type="scientific">Humicola insolens</name>
    <name type="common">Soft-rot fungus</name>
    <dbReference type="NCBI Taxonomy" id="85995"/>
    <lineage>
        <taxon>Eukaryota</taxon>
        <taxon>Fungi</taxon>
        <taxon>Dikarya</taxon>
        <taxon>Ascomycota</taxon>
        <taxon>Pezizomycotina</taxon>
        <taxon>Sordariomycetes</taxon>
        <taxon>Sordariomycetidae</taxon>
        <taxon>Sordariales</taxon>
        <taxon>Chaetomiaceae</taxon>
        <taxon>Mycothermus</taxon>
    </lineage>
</organism>
<proteinExistence type="predicted"/>
<name>A0ABR3V4G0_HUMIN</name>
<protein>
    <submittedName>
        <fullName evidence="2">Uncharacterized protein</fullName>
    </submittedName>
</protein>
<evidence type="ECO:0000256" key="1">
    <source>
        <dbReference type="SAM" id="MobiDB-lite"/>
    </source>
</evidence>
<evidence type="ECO:0000313" key="2">
    <source>
        <dbReference type="EMBL" id="KAL1836652.1"/>
    </source>
</evidence>
<comment type="caution">
    <text evidence="2">The sequence shown here is derived from an EMBL/GenBank/DDBJ whole genome shotgun (WGS) entry which is preliminary data.</text>
</comment>
<evidence type="ECO:0000313" key="3">
    <source>
        <dbReference type="Proteomes" id="UP001583172"/>
    </source>
</evidence>
<gene>
    <name evidence="2" type="ORF">VTJ49DRAFT_4812</name>
</gene>